<dbReference type="Proteomes" id="UP000786811">
    <property type="component" value="Unassembled WGS sequence"/>
</dbReference>
<feature type="region of interest" description="Disordered" evidence="1">
    <location>
        <begin position="1"/>
        <end position="20"/>
    </location>
</feature>
<organism evidence="2 3">
    <name type="scientific">Cotesia congregata</name>
    <name type="common">Parasitoid wasp</name>
    <name type="synonym">Apanteles congregatus</name>
    <dbReference type="NCBI Taxonomy" id="51543"/>
    <lineage>
        <taxon>Eukaryota</taxon>
        <taxon>Metazoa</taxon>
        <taxon>Ecdysozoa</taxon>
        <taxon>Arthropoda</taxon>
        <taxon>Hexapoda</taxon>
        <taxon>Insecta</taxon>
        <taxon>Pterygota</taxon>
        <taxon>Neoptera</taxon>
        <taxon>Endopterygota</taxon>
        <taxon>Hymenoptera</taxon>
        <taxon>Apocrita</taxon>
        <taxon>Ichneumonoidea</taxon>
        <taxon>Braconidae</taxon>
        <taxon>Microgastrinae</taxon>
        <taxon>Cotesia</taxon>
    </lineage>
</organism>
<protein>
    <submittedName>
        <fullName evidence="2">Uncharacterized protein</fullName>
    </submittedName>
</protein>
<dbReference type="EMBL" id="CAJNRD030001121">
    <property type="protein sequence ID" value="CAG5096507.1"/>
    <property type="molecule type" value="Genomic_DNA"/>
</dbReference>
<comment type="caution">
    <text evidence="2">The sequence shown here is derived from an EMBL/GenBank/DDBJ whole genome shotgun (WGS) entry which is preliminary data.</text>
</comment>
<evidence type="ECO:0000313" key="2">
    <source>
        <dbReference type="EMBL" id="CAG5096507.1"/>
    </source>
</evidence>
<proteinExistence type="predicted"/>
<keyword evidence="3" id="KW-1185">Reference proteome</keyword>
<dbReference type="OrthoDB" id="166746at2759"/>
<reference evidence="2" key="1">
    <citation type="submission" date="2021-04" db="EMBL/GenBank/DDBJ databases">
        <authorList>
            <person name="Chebbi M.A.C M."/>
        </authorList>
    </citation>
    <scope>NUCLEOTIDE SEQUENCE</scope>
</reference>
<sequence length="71" mass="8231">MPPKKRDKELESQKTPRTDQIQADHELFLQAFETGISISKLVVHERKNVKESQNSLWISSQINIRKADGEK</sequence>
<accession>A0A8J2HLM1</accession>
<gene>
    <name evidence="2" type="ORF">HICCMSTLAB_LOCUS8244</name>
</gene>
<name>A0A8J2HLM1_COTCN</name>
<evidence type="ECO:0000256" key="1">
    <source>
        <dbReference type="SAM" id="MobiDB-lite"/>
    </source>
</evidence>
<dbReference type="AlphaFoldDB" id="A0A8J2HLM1"/>
<evidence type="ECO:0000313" key="3">
    <source>
        <dbReference type="Proteomes" id="UP000786811"/>
    </source>
</evidence>